<dbReference type="Proteomes" id="UP001595989">
    <property type="component" value="Unassembled WGS sequence"/>
</dbReference>
<name>A0ABV9DIG8_9BACI</name>
<evidence type="ECO:0000313" key="2">
    <source>
        <dbReference type="Proteomes" id="UP001595989"/>
    </source>
</evidence>
<sequence>MKLRQIIAGLAGLIVFIIAASLMMDGSSNNAIGQGAKDVYNYEHLFKGESDNWRAEYHVNAEQVFYEEDDTLKGASESEEVFKLIYKGSLDELAEVNQLEWKYETVAGGGGGTRDFGEHFPDTKVFTQYSGGNGAIEPGDQEIKVSVQWDGNTEEFTLTNTSN</sequence>
<keyword evidence="2" id="KW-1185">Reference proteome</keyword>
<comment type="caution">
    <text evidence="1">The sequence shown here is derived from an EMBL/GenBank/DDBJ whole genome shotgun (WGS) entry which is preliminary data.</text>
</comment>
<gene>
    <name evidence="1" type="ORF">ACFO3D_08275</name>
</gene>
<dbReference type="EMBL" id="JBHSFU010000004">
    <property type="protein sequence ID" value="MFC4558207.1"/>
    <property type="molecule type" value="Genomic_DNA"/>
</dbReference>
<protein>
    <recommendedName>
        <fullName evidence="3">Secreted protein</fullName>
    </recommendedName>
</protein>
<accession>A0ABV9DIG8</accession>
<proteinExistence type="predicted"/>
<organism evidence="1 2">
    <name type="scientific">Virgibacillus kekensis</name>
    <dbReference type="NCBI Taxonomy" id="202261"/>
    <lineage>
        <taxon>Bacteria</taxon>
        <taxon>Bacillati</taxon>
        <taxon>Bacillota</taxon>
        <taxon>Bacilli</taxon>
        <taxon>Bacillales</taxon>
        <taxon>Bacillaceae</taxon>
        <taxon>Virgibacillus</taxon>
    </lineage>
</organism>
<dbReference type="RefSeq" id="WP_390294686.1">
    <property type="nucleotide sequence ID" value="NZ_JBHSFU010000004.1"/>
</dbReference>
<reference evidence="2" key="1">
    <citation type="journal article" date="2019" name="Int. J. Syst. Evol. Microbiol.">
        <title>The Global Catalogue of Microorganisms (GCM) 10K type strain sequencing project: providing services to taxonomists for standard genome sequencing and annotation.</title>
        <authorList>
            <consortium name="The Broad Institute Genomics Platform"/>
            <consortium name="The Broad Institute Genome Sequencing Center for Infectious Disease"/>
            <person name="Wu L."/>
            <person name="Ma J."/>
        </authorList>
    </citation>
    <scope>NUCLEOTIDE SEQUENCE [LARGE SCALE GENOMIC DNA]</scope>
    <source>
        <strain evidence="2">CGMCC 4.7426</strain>
    </source>
</reference>
<evidence type="ECO:0008006" key="3">
    <source>
        <dbReference type="Google" id="ProtNLM"/>
    </source>
</evidence>
<evidence type="ECO:0000313" key="1">
    <source>
        <dbReference type="EMBL" id="MFC4558207.1"/>
    </source>
</evidence>